<dbReference type="HAMAP" id="MF_00386">
    <property type="entry name" value="UPF0161_YidD"/>
    <property type="match status" value="1"/>
</dbReference>
<dbReference type="OrthoDB" id="9801753at2"/>
<accession>A0A1T4W345</accession>
<dbReference type="Pfam" id="PF01809">
    <property type="entry name" value="YidD"/>
    <property type="match status" value="1"/>
</dbReference>
<dbReference type="GO" id="GO:0005886">
    <property type="term" value="C:plasma membrane"/>
    <property type="evidence" value="ECO:0007669"/>
    <property type="project" value="UniProtKB-SubCell"/>
</dbReference>
<dbReference type="RefSeq" id="WP_078715783.1">
    <property type="nucleotide sequence ID" value="NZ_FUYC01000001.1"/>
</dbReference>
<dbReference type="Proteomes" id="UP000190027">
    <property type="component" value="Unassembled WGS sequence"/>
</dbReference>
<evidence type="ECO:0000256" key="1">
    <source>
        <dbReference type="HAMAP-Rule" id="MF_00386"/>
    </source>
</evidence>
<dbReference type="AlphaFoldDB" id="A0A1T4W345"/>
<name>A0A1T4W345_9BACT</name>
<comment type="function">
    <text evidence="1">Could be involved in insertion of integral membrane proteins into the membrane.</text>
</comment>
<organism evidence="2 3">
    <name type="scientific">Paucidesulfovibrio gracilis DSM 16080</name>
    <dbReference type="NCBI Taxonomy" id="1121449"/>
    <lineage>
        <taxon>Bacteria</taxon>
        <taxon>Pseudomonadati</taxon>
        <taxon>Thermodesulfobacteriota</taxon>
        <taxon>Desulfovibrionia</taxon>
        <taxon>Desulfovibrionales</taxon>
        <taxon>Desulfovibrionaceae</taxon>
        <taxon>Paucidesulfovibrio</taxon>
    </lineage>
</organism>
<sequence>MRFVALALIWIYQRLISPLFPGCCRFRPTCSEYAREAVILHGFFKGSYLTIRRLLRCHPLCRGGFDPVPPPSPGQTTKAS</sequence>
<protein>
    <recommendedName>
        <fullName evidence="1">Putative membrane protein insertion efficiency factor</fullName>
    </recommendedName>
</protein>
<dbReference type="PANTHER" id="PTHR33383">
    <property type="entry name" value="MEMBRANE PROTEIN INSERTION EFFICIENCY FACTOR-RELATED"/>
    <property type="match status" value="1"/>
</dbReference>
<comment type="similarity">
    <text evidence="1">Belongs to the UPF0161 family.</text>
</comment>
<dbReference type="PANTHER" id="PTHR33383:SF1">
    <property type="entry name" value="MEMBRANE PROTEIN INSERTION EFFICIENCY FACTOR-RELATED"/>
    <property type="match status" value="1"/>
</dbReference>
<evidence type="ECO:0000313" key="2">
    <source>
        <dbReference type="EMBL" id="SKA71724.1"/>
    </source>
</evidence>
<dbReference type="EMBL" id="FUYC01000001">
    <property type="protein sequence ID" value="SKA71724.1"/>
    <property type="molecule type" value="Genomic_DNA"/>
</dbReference>
<dbReference type="InterPro" id="IPR002696">
    <property type="entry name" value="Membr_insert_effic_factor_YidD"/>
</dbReference>
<dbReference type="SMART" id="SM01234">
    <property type="entry name" value="Haemolytic"/>
    <property type="match status" value="1"/>
</dbReference>
<dbReference type="STRING" id="1121449.SAMN02745704_00196"/>
<gene>
    <name evidence="2" type="ORF">SAMN02745704_00196</name>
</gene>
<keyword evidence="1" id="KW-0472">Membrane</keyword>
<evidence type="ECO:0000313" key="3">
    <source>
        <dbReference type="Proteomes" id="UP000190027"/>
    </source>
</evidence>
<keyword evidence="1" id="KW-1003">Cell membrane</keyword>
<dbReference type="NCBIfam" id="TIGR00278">
    <property type="entry name" value="membrane protein insertion efficiency factor YidD"/>
    <property type="match status" value="1"/>
</dbReference>
<keyword evidence="3" id="KW-1185">Reference proteome</keyword>
<reference evidence="2 3" key="1">
    <citation type="submission" date="2017-02" db="EMBL/GenBank/DDBJ databases">
        <authorList>
            <person name="Peterson S.W."/>
        </authorList>
    </citation>
    <scope>NUCLEOTIDE SEQUENCE [LARGE SCALE GENOMIC DNA]</scope>
    <source>
        <strain evidence="2 3">DSM 16080</strain>
    </source>
</reference>
<comment type="subcellular location">
    <subcellularLocation>
        <location evidence="1">Cell membrane</location>
        <topology evidence="1">Peripheral membrane protein</topology>
        <orientation evidence="1">Cytoplasmic side</orientation>
    </subcellularLocation>
</comment>
<proteinExistence type="inferred from homology"/>